<dbReference type="PROSITE" id="PS50206">
    <property type="entry name" value="RHODANESE_3"/>
    <property type="match status" value="1"/>
</dbReference>
<evidence type="ECO:0000313" key="2">
    <source>
        <dbReference type="EMBL" id="SVD57299.1"/>
    </source>
</evidence>
<dbReference type="InterPro" id="IPR036873">
    <property type="entry name" value="Rhodanese-like_dom_sf"/>
</dbReference>
<dbReference type="SUPFAM" id="SSF52821">
    <property type="entry name" value="Rhodanese/Cell cycle control phosphatase"/>
    <property type="match status" value="1"/>
</dbReference>
<dbReference type="InterPro" id="IPR001763">
    <property type="entry name" value="Rhodanese-like_dom"/>
</dbReference>
<name>A0A382WF28_9ZZZZ</name>
<evidence type="ECO:0000259" key="1">
    <source>
        <dbReference type="PROSITE" id="PS50206"/>
    </source>
</evidence>
<accession>A0A382WF28</accession>
<gene>
    <name evidence="2" type="ORF">METZ01_LOCUS410153</name>
</gene>
<dbReference type="AlphaFoldDB" id="A0A382WF28"/>
<reference evidence="2" key="1">
    <citation type="submission" date="2018-05" db="EMBL/GenBank/DDBJ databases">
        <authorList>
            <person name="Lanie J.A."/>
            <person name="Ng W.-L."/>
            <person name="Kazmierczak K.M."/>
            <person name="Andrzejewski T.M."/>
            <person name="Davidsen T.M."/>
            <person name="Wayne K.J."/>
            <person name="Tettelin H."/>
            <person name="Glass J.I."/>
            <person name="Rusch D."/>
            <person name="Podicherti R."/>
            <person name="Tsui H.-C.T."/>
            <person name="Winkler M.E."/>
        </authorList>
    </citation>
    <scope>NUCLEOTIDE SEQUENCE</scope>
</reference>
<proteinExistence type="predicted"/>
<dbReference type="Pfam" id="PF00581">
    <property type="entry name" value="Rhodanese"/>
    <property type="match status" value="1"/>
</dbReference>
<protein>
    <recommendedName>
        <fullName evidence="1">Rhodanese domain-containing protein</fullName>
    </recommendedName>
</protein>
<feature type="domain" description="Rhodanese" evidence="1">
    <location>
        <begin position="10"/>
        <end position="75"/>
    </location>
</feature>
<dbReference type="Gene3D" id="3.40.250.10">
    <property type="entry name" value="Rhodanese-like domain"/>
    <property type="match status" value="1"/>
</dbReference>
<organism evidence="2">
    <name type="scientific">marine metagenome</name>
    <dbReference type="NCBI Taxonomy" id="408172"/>
    <lineage>
        <taxon>unclassified sequences</taxon>
        <taxon>metagenomes</taxon>
        <taxon>ecological metagenomes</taxon>
    </lineage>
</organism>
<dbReference type="EMBL" id="UINC01159294">
    <property type="protein sequence ID" value="SVD57299.1"/>
    <property type="molecule type" value="Genomic_DNA"/>
</dbReference>
<sequence length="75" mass="8572">MEIRRSTSFDFLQEFKNLNINHDEEILVICKSGERSQISAELLSRENYKSVNISDGFEGSQEGVGWKNCGLPTQF</sequence>